<evidence type="ECO:0000313" key="2">
    <source>
        <dbReference type="EMBL" id="CAG4984980.1"/>
    </source>
</evidence>
<name>A0A8S3WWU1_PARAO</name>
<gene>
    <name evidence="2" type="ORF">PAPOLLO_LOCUS10981</name>
</gene>
<keyword evidence="3" id="KW-1185">Reference proteome</keyword>
<proteinExistence type="predicted"/>
<feature type="compositionally biased region" description="Polar residues" evidence="1">
    <location>
        <begin position="55"/>
        <end position="64"/>
    </location>
</feature>
<feature type="region of interest" description="Disordered" evidence="1">
    <location>
        <begin position="129"/>
        <end position="161"/>
    </location>
</feature>
<dbReference type="Proteomes" id="UP000691718">
    <property type="component" value="Unassembled WGS sequence"/>
</dbReference>
<dbReference type="AlphaFoldDB" id="A0A8S3WWU1"/>
<dbReference type="EMBL" id="CAJQZP010000774">
    <property type="protein sequence ID" value="CAG4984980.1"/>
    <property type="molecule type" value="Genomic_DNA"/>
</dbReference>
<comment type="caution">
    <text evidence="2">The sequence shown here is derived from an EMBL/GenBank/DDBJ whole genome shotgun (WGS) entry which is preliminary data.</text>
</comment>
<feature type="compositionally biased region" description="Basic and acidic residues" evidence="1">
    <location>
        <begin position="138"/>
        <end position="153"/>
    </location>
</feature>
<evidence type="ECO:0000313" key="3">
    <source>
        <dbReference type="Proteomes" id="UP000691718"/>
    </source>
</evidence>
<reference evidence="2" key="1">
    <citation type="submission" date="2021-04" db="EMBL/GenBank/DDBJ databases">
        <authorList>
            <person name="Tunstrom K."/>
        </authorList>
    </citation>
    <scope>NUCLEOTIDE SEQUENCE</scope>
</reference>
<accession>A0A8S3WWU1</accession>
<feature type="region of interest" description="Disordered" evidence="1">
    <location>
        <begin position="38"/>
        <end position="68"/>
    </location>
</feature>
<organism evidence="2 3">
    <name type="scientific">Parnassius apollo</name>
    <name type="common">Apollo butterfly</name>
    <name type="synonym">Papilio apollo</name>
    <dbReference type="NCBI Taxonomy" id="110799"/>
    <lineage>
        <taxon>Eukaryota</taxon>
        <taxon>Metazoa</taxon>
        <taxon>Ecdysozoa</taxon>
        <taxon>Arthropoda</taxon>
        <taxon>Hexapoda</taxon>
        <taxon>Insecta</taxon>
        <taxon>Pterygota</taxon>
        <taxon>Neoptera</taxon>
        <taxon>Endopterygota</taxon>
        <taxon>Lepidoptera</taxon>
        <taxon>Glossata</taxon>
        <taxon>Ditrysia</taxon>
        <taxon>Papilionoidea</taxon>
        <taxon>Papilionidae</taxon>
        <taxon>Parnassiinae</taxon>
        <taxon>Parnassini</taxon>
        <taxon>Parnassius</taxon>
        <taxon>Parnassius</taxon>
    </lineage>
</organism>
<protein>
    <submittedName>
        <fullName evidence="2">(apollo) hypothetical protein</fullName>
    </submittedName>
</protein>
<sequence>MSGGPSRDKDKGRKWESGALKRKRKVEAVVSNQALSVSSVTASESSDETLVSEPVSESNESFFGSSDIVLPATSSEPTMIQMSEPNIELQSKTLCDSENQVEGVHLRESFIDLDPGKWIFPVNDSQRHDLIQNGSNQDLEKSDDSYPKGENKRHFSKFHFT</sequence>
<evidence type="ECO:0000256" key="1">
    <source>
        <dbReference type="SAM" id="MobiDB-lite"/>
    </source>
</evidence>
<dbReference type="OrthoDB" id="7089958at2759"/>